<feature type="compositionally biased region" description="Basic and acidic residues" evidence="1">
    <location>
        <begin position="138"/>
        <end position="148"/>
    </location>
</feature>
<feature type="region of interest" description="Disordered" evidence="1">
    <location>
        <begin position="178"/>
        <end position="218"/>
    </location>
</feature>
<evidence type="ECO:0000313" key="2">
    <source>
        <dbReference type="EMBL" id="KAJ1113531.1"/>
    </source>
</evidence>
<sequence length="330" mass="36230">MCTPQLLRPEAIWRTAGAVWWHRAALELRRTRKSVARIPHRGNSGSSRTGGAAPEKWRPGEQPKENPEKDARKKTVRQREVGGVFPAPPFPLTSVEGTAQSPQDNSAVTTEEKGDKGGSAKKILRPKPGEGGRSAGRKAGESKLKGRDKLTPSLRSFFKVRPEVVTLTLGQPRVAMEVATRQVENTTDEGREGSRSPPPRPGEDLTAPVLVQSPNDNPAEVQDFASKSVVLEPPQAASVIPPLLSSSLEALILSISEDVKKGFANSEVNQGEIREVCANLEKKIDGVMRNLIFLFEYACRNPHTWVVIVACWAEISTYCDKQKITYKKKK</sequence>
<dbReference type="AlphaFoldDB" id="A0AAV7NDG7"/>
<accession>A0AAV7NDG7</accession>
<reference evidence="2" key="1">
    <citation type="journal article" date="2022" name="bioRxiv">
        <title>Sequencing and chromosome-scale assembly of the giantPleurodeles waltlgenome.</title>
        <authorList>
            <person name="Brown T."/>
            <person name="Elewa A."/>
            <person name="Iarovenko S."/>
            <person name="Subramanian E."/>
            <person name="Araus A.J."/>
            <person name="Petzold A."/>
            <person name="Susuki M."/>
            <person name="Suzuki K.-i.T."/>
            <person name="Hayashi T."/>
            <person name="Toyoda A."/>
            <person name="Oliveira C."/>
            <person name="Osipova E."/>
            <person name="Leigh N.D."/>
            <person name="Simon A."/>
            <person name="Yun M.H."/>
        </authorList>
    </citation>
    <scope>NUCLEOTIDE SEQUENCE</scope>
    <source>
        <strain evidence="2">20211129_DDA</strain>
        <tissue evidence="2">Liver</tissue>
    </source>
</reference>
<dbReference type="Proteomes" id="UP001066276">
    <property type="component" value="Chromosome 8"/>
</dbReference>
<dbReference type="EMBL" id="JANPWB010000012">
    <property type="protein sequence ID" value="KAJ1113531.1"/>
    <property type="molecule type" value="Genomic_DNA"/>
</dbReference>
<protein>
    <submittedName>
        <fullName evidence="2">Uncharacterized protein</fullName>
    </submittedName>
</protein>
<organism evidence="2 3">
    <name type="scientific">Pleurodeles waltl</name>
    <name type="common">Iberian ribbed newt</name>
    <dbReference type="NCBI Taxonomy" id="8319"/>
    <lineage>
        <taxon>Eukaryota</taxon>
        <taxon>Metazoa</taxon>
        <taxon>Chordata</taxon>
        <taxon>Craniata</taxon>
        <taxon>Vertebrata</taxon>
        <taxon>Euteleostomi</taxon>
        <taxon>Amphibia</taxon>
        <taxon>Batrachia</taxon>
        <taxon>Caudata</taxon>
        <taxon>Salamandroidea</taxon>
        <taxon>Salamandridae</taxon>
        <taxon>Pleurodelinae</taxon>
        <taxon>Pleurodeles</taxon>
    </lineage>
</organism>
<feature type="region of interest" description="Disordered" evidence="1">
    <location>
        <begin position="37"/>
        <end position="148"/>
    </location>
</feature>
<feature type="compositionally biased region" description="Polar residues" evidence="1">
    <location>
        <begin position="95"/>
        <end position="109"/>
    </location>
</feature>
<evidence type="ECO:0000256" key="1">
    <source>
        <dbReference type="SAM" id="MobiDB-lite"/>
    </source>
</evidence>
<keyword evidence="3" id="KW-1185">Reference proteome</keyword>
<comment type="caution">
    <text evidence="2">The sequence shown here is derived from an EMBL/GenBank/DDBJ whole genome shotgun (WGS) entry which is preliminary data.</text>
</comment>
<evidence type="ECO:0000313" key="3">
    <source>
        <dbReference type="Proteomes" id="UP001066276"/>
    </source>
</evidence>
<proteinExistence type="predicted"/>
<gene>
    <name evidence="2" type="ORF">NDU88_001773</name>
</gene>
<feature type="compositionally biased region" description="Basic and acidic residues" evidence="1">
    <location>
        <begin position="55"/>
        <end position="80"/>
    </location>
</feature>
<name>A0AAV7NDG7_PLEWA</name>